<feature type="coiled-coil region" evidence="1">
    <location>
        <begin position="416"/>
        <end position="443"/>
    </location>
</feature>
<gene>
    <name evidence="3" type="ORF">BFW01_g939</name>
</gene>
<proteinExistence type="predicted"/>
<feature type="compositionally biased region" description="Acidic residues" evidence="2">
    <location>
        <begin position="89"/>
        <end position="108"/>
    </location>
</feature>
<evidence type="ECO:0000256" key="1">
    <source>
        <dbReference type="SAM" id="Coils"/>
    </source>
</evidence>
<organism evidence="3 4">
    <name type="scientific">Lasiodiplodia theobromae</name>
    <dbReference type="NCBI Taxonomy" id="45133"/>
    <lineage>
        <taxon>Eukaryota</taxon>
        <taxon>Fungi</taxon>
        <taxon>Dikarya</taxon>
        <taxon>Ascomycota</taxon>
        <taxon>Pezizomycotina</taxon>
        <taxon>Dothideomycetes</taxon>
        <taxon>Dothideomycetes incertae sedis</taxon>
        <taxon>Botryosphaeriales</taxon>
        <taxon>Botryosphaeriaceae</taxon>
        <taxon>Lasiodiplodia</taxon>
    </lineage>
</organism>
<dbReference type="PANTHER" id="PTHR21310:SF13">
    <property type="entry name" value="AMINOGLYCOSIDE PHOSPHOTRANSFERASE DOMAIN-CONTAINING PROTEIN"/>
    <property type="match status" value="1"/>
</dbReference>
<dbReference type="SUPFAM" id="SSF56112">
    <property type="entry name" value="Protein kinase-like (PK-like)"/>
    <property type="match status" value="1"/>
</dbReference>
<dbReference type="InterPro" id="IPR051678">
    <property type="entry name" value="AGP_Transferase"/>
</dbReference>
<dbReference type="InterPro" id="IPR011009">
    <property type="entry name" value="Kinase-like_dom_sf"/>
</dbReference>
<name>A0A8H7ISB2_9PEZI</name>
<dbReference type="Proteomes" id="UP000627934">
    <property type="component" value="Unassembled WGS sequence"/>
</dbReference>
<accession>A0A8H7ISB2</accession>
<reference evidence="3" key="1">
    <citation type="submission" date="2016-08" db="EMBL/GenBank/DDBJ databases">
        <authorList>
            <person name="Yan J."/>
        </authorList>
    </citation>
    <scope>NUCLEOTIDE SEQUENCE</scope>
    <source>
        <strain evidence="3">CSS-01s</strain>
    </source>
</reference>
<feature type="compositionally biased region" description="Polar residues" evidence="2">
    <location>
        <begin position="34"/>
        <end position="79"/>
    </location>
</feature>
<dbReference type="EMBL" id="MDYX01000040">
    <property type="protein sequence ID" value="KAF9630377.1"/>
    <property type="molecule type" value="Genomic_DNA"/>
</dbReference>
<dbReference type="Gene3D" id="3.30.200.20">
    <property type="entry name" value="Phosphorylase Kinase, domain 1"/>
    <property type="match status" value="1"/>
</dbReference>
<dbReference type="PANTHER" id="PTHR21310">
    <property type="entry name" value="AMINOGLYCOSIDE PHOSPHOTRANSFERASE-RELATED-RELATED"/>
    <property type="match status" value="1"/>
</dbReference>
<evidence type="ECO:0000256" key="2">
    <source>
        <dbReference type="SAM" id="MobiDB-lite"/>
    </source>
</evidence>
<dbReference type="AlphaFoldDB" id="A0A8H7ISB2"/>
<keyword evidence="1" id="KW-0175">Coiled coil</keyword>
<comment type="caution">
    <text evidence="3">The sequence shown here is derived from an EMBL/GenBank/DDBJ whole genome shotgun (WGS) entry which is preliminary data.</text>
</comment>
<feature type="region of interest" description="Disordered" evidence="2">
    <location>
        <begin position="1"/>
        <end position="108"/>
    </location>
</feature>
<reference evidence="3" key="2">
    <citation type="journal article" date="2018" name="DNA Res.">
        <title>Comparative genome and transcriptome analyses reveal adaptations to opportunistic infections in woody plant degrading pathogens of Botryosphaeriaceae.</title>
        <authorList>
            <person name="Yan J.Y."/>
            <person name="Zhao W.S."/>
            <person name="Chen Z."/>
            <person name="Xing Q.K."/>
            <person name="Zhang W."/>
            <person name="Chethana K.W.T."/>
            <person name="Xue M.F."/>
            <person name="Xu J.P."/>
            <person name="Phillips A.J.L."/>
            <person name="Wang Y."/>
            <person name="Liu J.H."/>
            <person name="Liu M."/>
            <person name="Zhou Y."/>
            <person name="Jayawardena R.S."/>
            <person name="Manawasinghe I.S."/>
            <person name="Huang J.B."/>
            <person name="Qiao G.H."/>
            <person name="Fu C.Y."/>
            <person name="Guo F.F."/>
            <person name="Dissanayake A.J."/>
            <person name="Peng Y.L."/>
            <person name="Hyde K.D."/>
            <person name="Li X.H."/>
        </authorList>
    </citation>
    <scope>NUCLEOTIDE SEQUENCE</scope>
    <source>
        <strain evidence="3">CSS-01s</strain>
    </source>
</reference>
<evidence type="ECO:0000313" key="4">
    <source>
        <dbReference type="Proteomes" id="UP000627934"/>
    </source>
</evidence>
<protein>
    <submittedName>
        <fullName evidence="3">Aminoglycoside phosphotransferase</fullName>
    </submittedName>
</protein>
<evidence type="ECO:0000313" key="3">
    <source>
        <dbReference type="EMBL" id="KAF9630377.1"/>
    </source>
</evidence>
<sequence length="669" mass="76235">MASFQLISDDDGSSKNVAPHADVADSPSSEKESQQAGDTSSNNESQQAGDTSSDNDSQQAGGISSDNESQNPEDLNSNIAADAHTPDASDSEETSDYEEASDSDEASLSDEDVAILNLAQWIKRLDAHPFPAARLSVNTDSQSFPFRVSTAGPPPLSTKLKEGIVRFEFEWRPNDWYLRWQMEPDTDIIRTMIKPYALFCGLPNDDIKVEFLAQGMYNKVYTVQATNADTGATAERIFRCAAPDFPWYRVEAEVSTMELVRHHTTVPVPKIYAFDSSMDNALGLEWILMEKIEGQTLCDAIGEESISFESKVKIHEAMADWVDQLSRITFDKMGSIFHDWDKPLSDISSYKVGPIIEDDLNYDLRLDFPVTRGPFISRREFHRARIDFCLAEALDPRMKERAEYWTPRREENKAWKDQYEMRMAHLREKNGRINDEKDEREAKLKYMDGAVRTKPPIIPPSDNGRWANIKAALCPMNVAHEDSDARYCLEELAAMPNYCMRLQRILPFLIDDPPFAPGSCAFHNPDMHNENMIIDPASGTVLAIIDWEKCFTTPIRYTSRYPKFVITDDDEDGITEPDAWTSDEPKPGWLLREESLWQEHLEDVRLREIFDGCLEQRASPFLAPRIPAGDDSPERLLSHRIWSMAEFCTERDEVLEGWEKMAKERFMDL</sequence>